<sequence>MDTHTLPLWLEAFRQQEAEGNRTLRPRLIQEWKKHAGIDEAMALQILDGVPAHSSIVDHIAEWVMGIPTPDALRACEECAWQEAEKEADSEDTCSQCGQGTHRLPPVF</sequence>
<protein>
    <submittedName>
        <fullName evidence="2">Uncharacterized protein</fullName>
    </submittedName>
</protein>
<evidence type="ECO:0000313" key="2">
    <source>
        <dbReference type="EMBL" id="SBV93529.1"/>
    </source>
</evidence>
<feature type="region of interest" description="Disordered" evidence="1">
    <location>
        <begin position="89"/>
        <end position="108"/>
    </location>
</feature>
<accession>A0A212J253</accession>
<evidence type="ECO:0000256" key="1">
    <source>
        <dbReference type="SAM" id="MobiDB-lite"/>
    </source>
</evidence>
<dbReference type="AlphaFoldDB" id="A0A212J253"/>
<proteinExistence type="predicted"/>
<name>A0A212J253_9DELT</name>
<dbReference type="EMBL" id="FLUQ01000001">
    <property type="protein sequence ID" value="SBV93529.1"/>
    <property type="molecule type" value="Genomic_DNA"/>
</dbReference>
<reference evidence="2" key="1">
    <citation type="submission" date="2016-04" db="EMBL/GenBank/DDBJ databases">
        <authorList>
            <person name="Evans L.H."/>
            <person name="Alamgir A."/>
            <person name="Owens N."/>
            <person name="Weber N.D."/>
            <person name="Virtaneva K."/>
            <person name="Barbian K."/>
            <person name="Babar A."/>
            <person name="Rosenke K."/>
        </authorList>
    </citation>
    <scope>NUCLEOTIDE SEQUENCE</scope>
    <source>
        <strain evidence="2">86</strain>
    </source>
</reference>
<organism evidence="2">
    <name type="scientific">uncultured delta proteobacterium</name>
    <dbReference type="NCBI Taxonomy" id="34034"/>
    <lineage>
        <taxon>Bacteria</taxon>
        <taxon>Deltaproteobacteria</taxon>
        <taxon>environmental samples</taxon>
    </lineage>
</organism>
<gene>
    <name evidence="2" type="ORF">KL86DPRO_10547</name>
</gene>